<keyword evidence="4" id="KW-1185">Reference proteome</keyword>
<reference evidence="3 4" key="1">
    <citation type="submission" date="2019-12" db="EMBL/GenBank/DDBJ databases">
        <authorList>
            <person name="Alioto T."/>
            <person name="Alioto T."/>
            <person name="Gomez Garrido J."/>
        </authorList>
    </citation>
    <scope>NUCLEOTIDE SEQUENCE [LARGE SCALE GENOMIC DNA]</scope>
</reference>
<organism evidence="3 4">
    <name type="scientific">Olea europaea subsp. europaea</name>
    <dbReference type="NCBI Taxonomy" id="158383"/>
    <lineage>
        <taxon>Eukaryota</taxon>
        <taxon>Viridiplantae</taxon>
        <taxon>Streptophyta</taxon>
        <taxon>Embryophyta</taxon>
        <taxon>Tracheophyta</taxon>
        <taxon>Spermatophyta</taxon>
        <taxon>Magnoliopsida</taxon>
        <taxon>eudicotyledons</taxon>
        <taxon>Gunneridae</taxon>
        <taxon>Pentapetalae</taxon>
        <taxon>asterids</taxon>
        <taxon>lamiids</taxon>
        <taxon>Lamiales</taxon>
        <taxon>Oleaceae</taxon>
        <taxon>Oleeae</taxon>
        <taxon>Olea</taxon>
    </lineage>
</organism>
<feature type="domain" description="TRF2/HOY1 PH-like" evidence="2">
    <location>
        <begin position="89"/>
        <end position="207"/>
    </location>
</feature>
<evidence type="ECO:0000259" key="2">
    <source>
        <dbReference type="Pfam" id="PF24818"/>
    </source>
</evidence>
<dbReference type="Pfam" id="PF24818">
    <property type="entry name" value="PH_TRF2_HOY1"/>
    <property type="match status" value="1"/>
</dbReference>
<dbReference type="InterPro" id="IPR057939">
    <property type="entry name" value="TRF2_HOY1_PH"/>
</dbReference>
<dbReference type="Proteomes" id="UP000594638">
    <property type="component" value="Unassembled WGS sequence"/>
</dbReference>
<gene>
    <name evidence="3" type="ORF">OLEA9_A027544</name>
</gene>
<evidence type="ECO:0000256" key="1">
    <source>
        <dbReference type="SAM" id="MobiDB-lite"/>
    </source>
</evidence>
<dbReference type="EMBL" id="CACTIH010002061">
    <property type="protein sequence ID" value="CAA2972665.1"/>
    <property type="molecule type" value="Genomic_DNA"/>
</dbReference>
<evidence type="ECO:0000313" key="4">
    <source>
        <dbReference type="Proteomes" id="UP000594638"/>
    </source>
</evidence>
<dbReference type="AlphaFoldDB" id="A0A8S0R1Y9"/>
<dbReference type="OrthoDB" id="6159439at2759"/>
<sequence>MGDEIEKNQKSPIFEFGNSSNDTAGASEQLDLQEGIQDCSKASSPLGLTLQRTPSFVDLVKKALAKGKQEDHSMTTALGLNNEKSKASNFPAKFLRIGAWEWRSIYEGDVVAKVYYAKQKIVWEILHRPLKHKIEMLWSDIRAIRAIMPDNEVATLEIELSQPPAFYCESEPQPRKHSAWVPSVDFTGGQASIWRRHYLQFAPKTLDKPYEMLLRNDERLFALSHEPFPSQESIFFDPSNIPLSEFLSQIYPLPVTMAPQVIPSHSTSVMDFPTARTNYQFENQNKTVWGQVASPINSVTQSSNLVFTYPSLDYVGDAGISNPNTQLLREIENRLLDYSQVEPIYSLLDPLDVTSDSGITPLDVNPNNQLMQNGTENSLSDGFFPQSTNWIAQDSNENLVVQPEANPNNQVMPNGTENSISDGFSPQSTNWIARDPNENFVVHLEVNSSNQLMQNDTENSISNGFSPQSTNWITRDSSENLVVQPEVNPNNQVMQNGTENSISDGFPPQSTNWIARESNENLVVHLEVNSSNQLMQNGTENSILDGFFPQRINWIA</sequence>
<protein>
    <submittedName>
        <fullName evidence="3">Solanesyl diphosphate synthase 2, chloroplastic</fullName>
    </submittedName>
</protein>
<dbReference type="PANTHER" id="PTHR33494">
    <property type="entry name" value="OS02G0793800 PROTEIN"/>
    <property type="match status" value="1"/>
</dbReference>
<feature type="region of interest" description="Disordered" evidence="1">
    <location>
        <begin position="1"/>
        <end position="25"/>
    </location>
</feature>
<dbReference type="Gramene" id="OE9A027544T1">
    <property type="protein sequence ID" value="OE9A027544C1"/>
    <property type="gene ID" value="OE9A027544"/>
</dbReference>
<accession>A0A8S0R1Y9</accession>
<proteinExistence type="predicted"/>
<evidence type="ECO:0000313" key="3">
    <source>
        <dbReference type="EMBL" id="CAA2972665.1"/>
    </source>
</evidence>
<dbReference type="PANTHER" id="PTHR33494:SF5">
    <property type="entry name" value="F10A16.6 PROTEIN"/>
    <property type="match status" value="1"/>
</dbReference>
<comment type="caution">
    <text evidence="3">The sequence shown here is derived from an EMBL/GenBank/DDBJ whole genome shotgun (WGS) entry which is preliminary data.</text>
</comment>
<name>A0A8S0R1Y9_OLEEU</name>